<reference evidence="2 3" key="1">
    <citation type="journal article" date="2014" name="ISME J.">
        <title>Candidatus Competibacter-lineage genomes retrieved from metagenomes reveal functional metabolic diversity.</title>
        <authorList>
            <person name="McIlroy S.J."/>
            <person name="Albertsen M."/>
            <person name="Andresen E.K."/>
            <person name="Saunders A.M."/>
            <person name="Kristiansen R."/>
            <person name="Stokholm-Bjerregaard M."/>
            <person name="Nielsen K.L."/>
            <person name="Nielsen P.H."/>
        </authorList>
    </citation>
    <scope>NUCLEOTIDE SEQUENCE [LARGE SCALE GENOMIC DNA]</scope>
    <source>
        <strain evidence="2 3">Run_B_J11</strain>
    </source>
</reference>
<evidence type="ECO:0000313" key="3">
    <source>
        <dbReference type="Proteomes" id="UP000019184"/>
    </source>
</evidence>
<sequence length="109" mass="12208">MVGLLTTVGLSQAARPSVASSVSINIEWFMGNPLEVEKRDTESGKPSAGNPARLGRSHSVFEQGRRGLWIVQCAGEHNDKHPFRDRRQQWRAYRALPNRLPQGQARIMS</sequence>
<evidence type="ECO:0000256" key="1">
    <source>
        <dbReference type="SAM" id="MobiDB-lite"/>
    </source>
</evidence>
<organism evidence="2 3">
    <name type="scientific">Candidatus Contendobacter odensis Run_B_J11</name>
    <dbReference type="NCBI Taxonomy" id="1400861"/>
    <lineage>
        <taxon>Bacteria</taxon>
        <taxon>Pseudomonadati</taxon>
        <taxon>Pseudomonadota</taxon>
        <taxon>Gammaproteobacteria</taxon>
        <taxon>Candidatus Competibacteraceae</taxon>
        <taxon>Candidatus Contendibacter</taxon>
    </lineage>
</organism>
<keyword evidence="3" id="KW-1185">Reference proteome</keyword>
<comment type="caution">
    <text evidence="2">The sequence shown here is derived from an EMBL/GenBank/DDBJ whole genome shotgun (WGS) entry which is preliminary data.</text>
</comment>
<evidence type="ECO:0000313" key="2">
    <source>
        <dbReference type="EMBL" id="CDH46262.1"/>
    </source>
</evidence>
<dbReference type="Proteomes" id="UP000019184">
    <property type="component" value="Unassembled WGS sequence"/>
</dbReference>
<dbReference type="EMBL" id="CBTK010000255">
    <property type="protein sequence ID" value="CDH46262.1"/>
    <property type="molecule type" value="Genomic_DNA"/>
</dbReference>
<gene>
    <name evidence="2" type="ORF">BN874_400054</name>
</gene>
<name>A0A7U7J5D0_9GAMM</name>
<feature type="region of interest" description="Disordered" evidence="1">
    <location>
        <begin position="37"/>
        <end position="57"/>
    </location>
</feature>
<accession>A0A7U7J5D0</accession>
<proteinExistence type="predicted"/>
<dbReference type="AlphaFoldDB" id="A0A7U7J5D0"/>
<protein>
    <submittedName>
        <fullName evidence="2">Uncharacterized protein</fullName>
    </submittedName>
</protein>